<evidence type="ECO:0008006" key="2">
    <source>
        <dbReference type="Google" id="ProtNLM"/>
    </source>
</evidence>
<organism evidence="1">
    <name type="scientific">marine metagenome</name>
    <dbReference type="NCBI Taxonomy" id="408172"/>
    <lineage>
        <taxon>unclassified sequences</taxon>
        <taxon>metagenomes</taxon>
        <taxon>ecological metagenomes</taxon>
    </lineage>
</organism>
<feature type="non-terminal residue" evidence="1">
    <location>
        <position position="1"/>
    </location>
</feature>
<dbReference type="Pfam" id="PF07366">
    <property type="entry name" value="SnoaL"/>
    <property type="match status" value="1"/>
</dbReference>
<dbReference type="GO" id="GO:0030638">
    <property type="term" value="P:polyketide metabolic process"/>
    <property type="evidence" value="ECO:0007669"/>
    <property type="project" value="InterPro"/>
</dbReference>
<dbReference type="EMBL" id="UINC01219887">
    <property type="protein sequence ID" value="SVE47562.1"/>
    <property type="molecule type" value="Genomic_DNA"/>
</dbReference>
<gene>
    <name evidence="1" type="ORF">METZ01_LOCUS500416</name>
</gene>
<dbReference type="Gene3D" id="3.10.450.50">
    <property type="match status" value="1"/>
</dbReference>
<evidence type="ECO:0000313" key="1">
    <source>
        <dbReference type="EMBL" id="SVE47562.1"/>
    </source>
</evidence>
<dbReference type="AlphaFoldDB" id="A0A383DSR2"/>
<proteinExistence type="predicted"/>
<dbReference type="SUPFAM" id="SSF54427">
    <property type="entry name" value="NTF2-like"/>
    <property type="match status" value="1"/>
</dbReference>
<dbReference type="InterPro" id="IPR032710">
    <property type="entry name" value="NTF2-like_dom_sf"/>
</dbReference>
<dbReference type="InterPro" id="IPR009959">
    <property type="entry name" value="Cyclase_SnoaL-like"/>
</dbReference>
<name>A0A383DSR2_9ZZZZ</name>
<sequence>GSIVRQIGIDPKTFAANQIQYEGGSDKCNIPFNASTNIESKYVAPPQTSFDTGEDYGYILSNIMDNNSNIFQEGYDRAVRQEQAGGLTGYGRDDVEKFWMNLRSSFPDAKFTLEHCANLQENKQTNKSAIRWSLIGKHSGSGLFGAPTHTEVYVMGINHAEFSSKGVKNEWVLFDETAVWKQILLKTG</sequence>
<accession>A0A383DSR2</accession>
<reference evidence="1" key="1">
    <citation type="submission" date="2018-05" db="EMBL/GenBank/DDBJ databases">
        <authorList>
            <person name="Lanie J.A."/>
            <person name="Ng W.-L."/>
            <person name="Kazmierczak K.M."/>
            <person name="Andrzejewski T.M."/>
            <person name="Davidsen T.M."/>
            <person name="Wayne K.J."/>
            <person name="Tettelin H."/>
            <person name="Glass J.I."/>
            <person name="Rusch D."/>
            <person name="Podicherti R."/>
            <person name="Tsui H.-C.T."/>
            <person name="Winkler M.E."/>
        </authorList>
    </citation>
    <scope>NUCLEOTIDE SEQUENCE</scope>
</reference>
<protein>
    <recommendedName>
        <fullName evidence="2">SnoaL-like domain-containing protein</fullName>
    </recommendedName>
</protein>